<evidence type="ECO:0000313" key="1">
    <source>
        <dbReference type="EMBL" id="MBP2257963.1"/>
    </source>
</evidence>
<protein>
    <submittedName>
        <fullName evidence="1">Uncharacterized protein</fullName>
    </submittedName>
</protein>
<gene>
    <name evidence="1" type="ORF">J2Z81_001933</name>
</gene>
<sequence>MEVVEQTISIKNSRVTATPAIFKLGYKGMRD</sequence>
<reference evidence="1 2" key="1">
    <citation type="submission" date="2021-03" db="EMBL/GenBank/DDBJ databases">
        <title>Genomic Encyclopedia of Type Strains, Phase IV (KMG-IV): sequencing the most valuable type-strain genomes for metagenomic binning, comparative biology and taxonomic classification.</title>
        <authorList>
            <person name="Goeker M."/>
        </authorList>
    </citation>
    <scope>NUCLEOTIDE SEQUENCE [LARGE SCALE GENOMIC DNA]</scope>
    <source>
        <strain evidence="1 2">DSM 25790</strain>
    </source>
</reference>
<name>A0ABS4S8Y2_9BACI</name>
<keyword evidence="2" id="KW-1185">Reference proteome</keyword>
<organism evidence="1 2">
    <name type="scientific">Virgibacillus alimentarius</name>
    <dbReference type="NCBI Taxonomy" id="698769"/>
    <lineage>
        <taxon>Bacteria</taxon>
        <taxon>Bacillati</taxon>
        <taxon>Bacillota</taxon>
        <taxon>Bacilli</taxon>
        <taxon>Bacillales</taxon>
        <taxon>Bacillaceae</taxon>
        <taxon>Virgibacillus</taxon>
    </lineage>
</organism>
<accession>A0ABS4S8Y2</accession>
<proteinExistence type="predicted"/>
<comment type="caution">
    <text evidence="1">The sequence shown here is derived from an EMBL/GenBank/DDBJ whole genome shotgun (WGS) entry which is preliminary data.</text>
</comment>
<dbReference type="EMBL" id="JAGIKX010000017">
    <property type="protein sequence ID" value="MBP2257963.1"/>
    <property type="molecule type" value="Genomic_DNA"/>
</dbReference>
<dbReference type="Proteomes" id="UP001519294">
    <property type="component" value="Unassembled WGS sequence"/>
</dbReference>
<evidence type="ECO:0000313" key="2">
    <source>
        <dbReference type="Proteomes" id="UP001519294"/>
    </source>
</evidence>